<dbReference type="EMBL" id="QTSX02006398">
    <property type="protein sequence ID" value="KAJ9055484.1"/>
    <property type="molecule type" value="Genomic_DNA"/>
</dbReference>
<evidence type="ECO:0000313" key="1">
    <source>
        <dbReference type="EMBL" id="KAJ9055484.1"/>
    </source>
</evidence>
<evidence type="ECO:0000313" key="2">
    <source>
        <dbReference type="Proteomes" id="UP001165960"/>
    </source>
</evidence>
<proteinExistence type="predicted"/>
<accession>A0ACC2RZM0</accession>
<gene>
    <name evidence="1" type="primary">pnk1_1</name>
    <name evidence="1" type="ORF">DSO57_1003561</name>
</gene>
<reference evidence="1" key="1">
    <citation type="submission" date="2022-04" db="EMBL/GenBank/DDBJ databases">
        <title>Genome of the entomopathogenic fungus Entomophthora muscae.</title>
        <authorList>
            <person name="Elya C."/>
            <person name="Lovett B.R."/>
            <person name="Lee E."/>
            <person name="Macias A.M."/>
            <person name="Hajek A.E."/>
            <person name="De Bivort B.L."/>
            <person name="Kasson M.T."/>
            <person name="De Fine Licht H.H."/>
            <person name="Stajich J.E."/>
        </authorList>
    </citation>
    <scope>NUCLEOTIDE SEQUENCE</scope>
    <source>
        <strain evidence="1">Berkeley</strain>
    </source>
</reference>
<keyword evidence="1" id="KW-0418">Kinase</keyword>
<dbReference type="Proteomes" id="UP001165960">
    <property type="component" value="Unassembled WGS sequence"/>
</dbReference>
<name>A0ACC2RZM0_9FUNG</name>
<keyword evidence="1" id="KW-0808">Transferase</keyword>
<protein>
    <submittedName>
        <fullName evidence="1">DNA kinase/phosphatase Pnk1</fullName>
    </submittedName>
</protein>
<comment type="caution">
    <text evidence="1">The sequence shown here is derived from an EMBL/GenBank/DDBJ whole genome shotgun (WGS) entry which is preliminary data.</text>
</comment>
<keyword evidence="2" id="KW-1185">Reference proteome</keyword>
<sequence>MDQFKTKIQQISNQLKLPFVLMASLEKDRYRKPCMGMWEHLEKLCGRSLDRSKSIFVGDAAGRPATSVPKKKKDFSDTDRKLALNIGLNFFTPEEFFLSQPPQEYILSGFDAKAYLNDLKQKNQLSKPTIQPASCQELVLMVGLPGSGKTSAFKRFLKPHDYEWINNDTLKTKETCLKATESYLTSKKSVVIDNTNLESATRKLYIDLAIKFKAQVRCFVFSMEFRLCKHNALFRSNSLCPSLVNGKPIAAIPDVVFNTFLRKYQQPDVKEGIDSIESVPFIPLFSSEWSESELSPEQQEKEWTLHYF</sequence>
<organism evidence="1 2">
    <name type="scientific">Entomophthora muscae</name>
    <dbReference type="NCBI Taxonomy" id="34485"/>
    <lineage>
        <taxon>Eukaryota</taxon>
        <taxon>Fungi</taxon>
        <taxon>Fungi incertae sedis</taxon>
        <taxon>Zoopagomycota</taxon>
        <taxon>Entomophthoromycotina</taxon>
        <taxon>Entomophthoromycetes</taxon>
        <taxon>Entomophthorales</taxon>
        <taxon>Entomophthoraceae</taxon>
        <taxon>Entomophthora</taxon>
    </lineage>
</organism>